<dbReference type="PANTHER" id="PTHR36919:SF2">
    <property type="entry name" value="BLL6627 PROTEIN"/>
    <property type="match status" value="1"/>
</dbReference>
<feature type="domain" description="DUF2147" evidence="2">
    <location>
        <begin position="25"/>
        <end position="127"/>
    </location>
</feature>
<dbReference type="Gene3D" id="2.40.128.520">
    <property type="match status" value="1"/>
</dbReference>
<organism evidence="3 4">
    <name type="scientific">Yoonia phaeophyticola</name>
    <dbReference type="NCBI Taxonomy" id="3137369"/>
    <lineage>
        <taxon>Bacteria</taxon>
        <taxon>Pseudomonadati</taxon>
        <taxon>Pseudomonadota</taxon>
        <taxon>Alphaproteobacteria</taxon>
        <taxon>Rhodobacterales</taxon>
        <taxon>Paracoccaceae</taxon>
        <taxon>Yoonia</taxon>
    </lineage>
</organism>
<evidence type="ECO:0000256" key="1">
    <source>
        <dbReference type="SAM" id="SignalP"/>
    </source>
</evidence>
<protein>
    <submittedName>
        <fullName evidence="3">DUF2147 domain-containing protein</fullName>
    </submittedName>
</protein>
<proteinExistence type="predicted"/>
<feature type="signal peptide" evidence="1">
    <location>
        <begin position="1"/>
        <end position="20"/>
    </location>
</feature>
<keyword evidence="4" id="KW-1185">Reference proteome</keyword>
<dbReference type="Pfam" id="PF09917">
    <property type="entry name" value="DUF2147"/>
    <property type="match status" value="1"/>
</dbReference>
<name>A0ABZ2V1G9_9RHOB</name>
<evidence type="ECO:0000313" key="3">
    <source>
        <dbReference type="EMBL" id="WZC48314.1"/>
    </source>
</evidence>
<gene>
    <name evidence="3" type="ORF">AABB29_15805</name>
</gene>
<reference evidence="4" key="1">
    <citation type="submission" date="2024-04" db="EMBL/GenBank/DDBJ databases">
        <title>Phylogenomic analyses of a clade within the roseobacter group suggest taxonomic reassignments of species of the genera Aestuariivita, Citreicella, Loktanella, Nautella, Pelagibaca, Ruegeria, Thalassobius, Thiobacimonas and Tropicibacter, and the proposal o.</title>
        <authorList>
            <person name="Jeon C.O."/>
        </authorList>
    </citation>
    <scope>NUCLEOTIDE SEQUENCE [LARGE SCALE GENOMIC DNA]</scope>
    <source>
        <strain evidence="4">BS5-3</strain>
    </source>
</reference>
<dbReference type="Proteomes" id="UP001440612">
    <property type="component" value="Chromosome"/>
</dbReference>
<sequence>MKKIMMAAIGAIAFAGAAFADPLEGLWQTAQDDNGNFGHIQVAPCGPALCGTLVRSFDASGNEIASNFTGRNIISETTPSGGGQYRGKVYSPDRDKTYNSRLQLNGNSLSVSGCVLGICRDGGTWTRVQ</sequence>
<keyword evidence="1" id="KW-0732">Signal</keyword>
<feature type="chain" id="PRO_5047039407" evidence="1">
    <location>
        <begin position="21"/>
        <end position="129"/>
    </location>
</feature>
<evidence type="ECO:0000313" key="4">
    <source>
        <dbReference type="Proteomes" id="UP001440612"/>
    </source>
</evidence>
<evidence type="ECO:0000259" key="2">
    <source>
        <dbReference type="Pfam" id="PF09917"/>
    </source>
</evidence>
<dbReference type="RefSeq" id="WP_341366431.1">
    <property type="nucleotide sequence ID" value="NZ_CP150951.2"/>
</dbReference>
<accession>A0ABZ2V1G9</accession>
<dbReference type="EMBL" id="CP150951">
    <property type="protein sequence ID" value="WZC48314.1"/>
    <property type="molecule type" value="Genomic_DNA"/>
</dbReference>
<dbReference type="PANTHER" id="PTHR36919">
    <property type="entry name" value="BLR1215 PROTEIN"/>
    <property type="match status" value="1"/>
</dbReference>
<dbReference type="InterPro" id="IPR019223">
    <property type="entry name" value="DUF2147"/>
</dbReference>